<dbReference type="AlphaFoldDB" id="A0A6P6T142"/>
<dbReference type="RefSeq" id="XP_027071737.1">
    <property type="nucleotide sequence ID" value="XM_027215936.1"/>
</dbReference>
<organism evidence="1 2">
    <name type="scientific">Coffea arabica</name>
    <name type="common">Arabian coffee</name>
    <dbReference type="NCBI Taxonomy" id="13443"/>
    <lineage>
        <taxon>Eukaryota</taxon>
        <taxon>Viridiplantae</taxon>
        <taxon>Streptophyta</taxon>
        <taxon>Embryophyta</taxon>
        <taxon>Tracheophyta</taxon>
        <taxon>Spermatophyta</taxon>
        <taxon>Magnoliopsida</taxon>
        <taxon>eudicotyledons</taxon>
        <taxon>Gunneridae</taxon>
        <taxon>Pentapetalae</taxon>
        <taxon>asterids</taxon>
        <taxon>lamiids</taxon>
        <taxon>Gentianales</taxon>
        <taxon>Rubiaceae</taxon>
        <taxon>Ixoroideae</taxon>
        <taxon>Gardenieae complex</taxon>
        <taxon>Bertiereae - Coffeeae clade</taxon>
        <taxon>Coffeeae</taxon>
        <taxon>Coffea</taxon>
    </lineage>
</organism>
<keyword evidence="1" id="KW-1185">Reference proteome</keyword>
<reference evidence="1" key="1">
    <citation type="journal article" date="2025" name="Foods">
        <title>Unveiling the Microbial Signatures of Arabica Coffee Cherries: Insights into Ripeness Specific Diversity, Functional Traits, and Implications for Quality and Safety.</title>
        <authorList>
            <consortium name="RefSeq"/>
            <person name="Tenea G.N."/>
            <person name="Cifuentes V."/>
            <person name="Reyes P."/>
            <person name="Cevallos-Vallejos M."/>
        </authorList>
    </citation>
    <scope>NUCLEOTIDE SEQUENCE [LARGE SCALE GENOMIC DNA]</scope>
</reference>
<evidence type="ECO:0000313" key="1">
    <source>
        <dbReference type="Proteomes" id="UP001652660"/>
    </source>
</evidence>
<protein>
    <recommendedName>
        <fullName evidence="3">RNase H type-1 domain-containing protein</fullName>
    </recommendedName>
</protein>
<name>A0A6P6T142_COFAR</name>
<evidence type="ECO:0000313" key="2">
    <source>
        <dbReference type="RefSeq" id="XP_027071737.1"/>
    </source>
</evidence>
<proteinExistence type="predicted"/>
<sequence length="237" mass="27739">MAPLQWDGLKEHTADFRRWWTMLMEVQTRKEGREHINLTVDILWQIWKARNAAEFDGKDTHPMEVIRKAIKDWEEYHQSQQIQHQLSISETETVQDEEERMGEDDYLLNISVEVGQHVEGQNMGIGVAAQNNWNQKCEAWILNERSTGSAVQDNLLAIKLALYKLKVKGWQHIKIRTPCIQVLNIIRYQTFSNLKLATHLEDIKDLCSMFRKCSFDRLPGDRDRLSAKLSRLAILLL</sequence>
<evidence type="ECO:0008006" key="3">
    <source>
        <dbReference type="Google" id="ProtNLM"/>
    </source>
</evidence>
<dbReference type="GeneID" id="113696532"/>
<gene>
    <name evidence="2" type="primary">LOC113696532</name>
</gene>
<dbReference type="Proteomes" id="UP001652660">
    <property type="component" value="Chromosome 6e"/>
</dbReference>
<accession>A0A6P6T142</accession>
<reference evidence="2" key="2">
    <citation type="submission" date="2025-08" db="UniProtKB">
        <authorList>
            <consortium name="RefSeq"/>
        </authorList>
    </citation>
    <scope>IDENTIFICATION</scope>
    <source>
        <tissue evidence="2">Leaves</tissue>
    </source>
</reference>